<dbReference type="Gene3D" id="2.30.30.30">
    <property type="match status" value="2"/>
</dbReference>
<feature type="domain" description="KOW" evidence="1">
    <location>
        <begin position="82"/>
        <end position="107"/>
    </location>
</feature>
<accession>A0A0C3CB51</accession>
<dbReference type="InterPro" id="IPR008991">
    <property type="entry name" value="Translation_prot_SH3-like_sf"/>
</dbReference>
<dbReference type="AlphaFoldDB" id="A0A0C3CB51"/>
<organism evidence="2 3">
    <name type="scientific">Hebeloma cylindrosporum</name>
    <dbReference type="NCBI Taxonomy" id="76867"/>
    <lineage>
        <taxon>Eukaryota</taxon>
        <taxon>Fungi</taxon>
        <taxon>Dikarya</taxon>
        <taxon>Basidiomycota</taxon>
        <taxon>Agaricomycotina</taxon>
        <taxon>Agaricomycetes</taxon>
        <taxon>Agaricomycetidae</taxon>
        <taxon>Agaricales</taxon>
        <taxon>Agaricineae</taxon>
        <taxon>Hymenogastraceae</taxon>
        <taxon>Hebeloma</taxon>
    </lineage>
</organism>
<dbReference type="SMART" id="SM00739">
    <property type="entry name" value="KOW"/>
    <property type="match status" value="2"/>
</dbReference>
<evidence type="ECO:0000313" key="3">
    <source>
        <dbReference type="Proteomes" id="UP000053424"/>
    </source>
</evidence>
<dbReference type="STRING" id="686832.A0A0C3CB51"/>
<dbReference type="InterPro" id="IPR005824">
    <property type="entry name" value="KOW"/>
</dbReference>
<feature type="non-terminal residue" evidence="2">
    <location>
        <position position="107"/>
    </location>
</feature>
<proteinExistence type="predicted"/>
<evidence type="ECO:0000259" key="1">
    <source>
        <dbReference type="SMART" id="SM00739"/>
    </source>
</evidence>
<protein>
    <recommendedName>
        <fullName evidence="1">KOW domain-containing protein</fullName>
    </recommendedName>
</protein>
<feature type="domain" description="KOW" evidence="1">
    <location>
        <begin position="32"/>
        <end position="59"/>
    </location>
</feature>
<keyword evidence="3" id="KW-1185">Reference proteome</keyword>
<dbReference type="EMBL" id="KN831781">
    <property type="protein sequence ID" value="KIM40846.1"/>
    <property type="molecule type" value="Genomic_DNA"/>
</dbReference>
<feature type="non-terminal residue" evidence="2">
    <location>
        <position position="1"/>
    </location>
</feature>
<reference evidence="2 3" key="1">
    <citation type="submission" date="2014-04" db="EMBL/GenBank/DDBJ databases">
        <authorList>
            <consortium name="DOE Joint Genome Institute"/>
            <person name="Kuo A."/>
            <person name="Gay G."/>
            <person name="Dore J."/>
            <person name="Kohler A."/>
            <person name="Nagy L.G."/>
            <person name="Floudas D."/>
            <person name="Copeland A."/>
            <person name="Barry K.W."/>
            <person name="Cichocki N."/>
            <person name="Veneault-Fourrey C."/>
            <person name="LaButti K."/>
            <person name="Lindquist E.A."/>
            <person name="Lipzen A."/>
            <person name="Lundell T."/>
            <person name="Morin E."/>
            <person name="Murat C."/>
            <person name="Sun H."/>
            <person name="Tunlid A."/>
            <person name="Henrissat B."/>
            <person name="Grigoriev I.V."/>
            <person name="Hibbett D.S."/>
            <person name="Martin F."/>
            <person name="Nordberg H.P."/>
            <person name="Cantor M.N."/>
            <person name="Hua S.X."/>
        </authorList>
    </citation>
    <scope>NUCLEOTIDE SEQUENCE [LARGE SCALE GENOMIC DNA]</scope>
    <source>
        <strain evidence="3">h7</strain>
    </source>
</reference>
<gene>
    <name evidence="2" type="ORF">M413DRAFT_39868</name>
</gene>
<dbReference type="SUPFAM" id="SSF50104">
    <property type="entry name" value="Translation proteins SH3-like domain"/>
    <property type="match status" value="2"/>
</dbReference>
<sequence length="107" mass="11889">LPTRKELELFKLCSLLDEKTLSRTSTRLDQMEIATGSRVVIVQGEYRGLIGRVNDVDVNEVAVFIESLDQITQLAKSAVRSTFRIGDEVHICNGDHSGSTGWIVDVQ</sequence>
<dbReference type="InterPro" id="IPR014722">
    <property type="entry name" value="Rib_uL2_dom2"/>
</dbReference>
<name>A0A0C3CB51_HEBCY</name>
<dbReference type="HOGENOM" id="CLU_145556_0_0_1"/>
<reference evidence="3" key="2">
    <citation type="submission" date="2015-01" db="EMBL/GenBank/DDBJ databases">
        <title>Evolutionary Origins and Diversification of the Mycorrhizal Mutualists.</title>
        <authorList>
            <consortium name="DOE Joint Genome Institute"/>
            <consortium name="Mycorrhizal Genomics Consortium"/>
            <person name="Kohler A."/>
            <person name="Kuo A."/>
            <person name="Nagy L.G."/>
            <person name="Floudas D."/>
            <person name="Copeland A."/>
            <person name="Barry K.W."/>
            <person name="Cichocki N."/>
            <person name="Veneault-Fourrey C."/>
            <person name="LaButti K."/>
            <person name="Lindquist E.A."/>
            <person name="Lipzen A."/>
            <person name="Lundell T."/>
            <person name="Morin E."/>
            <person name="Murat C."/>
            <person name="Riley R."/>
            <person name="Ohm R."/>
            <person name="Sun H."/>
            <person name="Tunlid A."/>
            <person name="Henrissat B."/>
            <person name="Grigoriev I.V."/>
            <person name="Hibbett D.S."/>
            <person name="Martin F."/>
        </authorList>
    </citation>
    <scope>NUCLEOTIDE SEQUENCE [LARGE SCALE GENOMIC DNA]</scope>
    <source>
        <strain evidence="3">h7</strain>
    </source>
</reference>
<dbReference type="OrthoDB" id="3070974at2759"/>
<evidence type="ECO:0000313" key="2">
    <source>
        <dbReference type="EMBL" id="KIM40846.1"/>
    </source>
</evidence>
<dbReference type="Proteomes" id="UP000053424">
    <property type="component" value="Unassembled WGS sequence"/>
</dbReference>